<dbReference type="Proteomes" id="UP000199280">
    <property type="component" value="Unassembled WGS sequence"/>
</dbReference>
<keyword evidence="4" id="KW-1185">Reference proteome</keyword>
<dbReference type="STRING" id="640938.TR210_401"/>
<protein>
    <submittedName>
        <fullName evidence="1">Uncharacterized protein</fullName>
    </submittedName>
</protein>
<dbReference type="EMBL" id="FNYT01000019">
    <property type="protein sequence ID" value="SEJ61804.1"/>
    <property type="molecule type" value="Genomic_DNA"/>
</dbReference>
<dbReference type="AlphaFoldDB" id="A0A143Y8Z4"/>
<reference evidence="2 4" key="2">
    <citation type="submission" date="2016-10" db="EMBL/GenBank/DDBJ databases">
        <authorList>
            <person name="Varghese N."/>
            <person name="Submissions S."/>
        </authorList>
    </citation>
    <scope>NUCLEOTIDE SEQUENCE [LARGE SCALE GENOMIC DNA]</scope>
    <source>
        <strain evidence="2 4">DSM 22150</strain>
    </source>
</reference>
<dbReference type="Proteomes" id="UP000076878">
    <property type="component" value="Unassembled WGS sequence"/>
</dbReference>
<evidence type="ECO:0000313" key="3">
    <source>
        <dbReference type="Proteomes" id="UP000076878"/>
    </source>
</evidence>
<sequence length="70" mass="8122">MKHSANKQSNKNRKRMKEKEIVEYGSDENFFFIVDYTPGGTPYGITWEQAAEDGLLDSEETNEPDQDFPF</sequence>
<evidence type="ECO:0000313" key="2">
    <source>
        <dbReference type="EMBL" id="SEJ61804.1"/>
    </source>
</evidence>
<evidence type="ECO:0000313" key="1">
    <source>
        <dbReference type="EMBL" id="CZQ84860.1"/>
    </source>
</evidence>
<gene>
    <name evidence="2" type="ORF">SAMN05216375_11949</name>
    <name evidence="1" type="ORF">TR210_401</name>
</gene>
<dbReference type="EMBL" id="FJNB01000002">
    <property type="protein sequence ID" value="CZQ84860.1"/>
    <property type="molecule type" value="Genomic_DNA"/>
</dbReference>
<organism evidence="1 3">
    <name type="scientific">Trichococcus ilyis</name>
    <dbReference type="NCBI Taxonomy" id="640938"/>
    <lineage>
        <taxon>Bacteria</taxon>
        <taxon>Bacillati</taxon>
        <taxon>Bacillota</taxon>
        <taxon>Bacilli</taxon>
        <taxon>Lactobacillales</taxon>
        <taxon>Carnobacteriaceae</taxon>
        <taxon>Trichococcus</taxon>
    </lineage>
</organism>
<evidence type="ECO:0000313" key="4">
    <source>
        <dbReference type="Proteomes" id="UP000199280"/>
    </source>
</evidence>
<name>A0A143Y8Z4_9LACT</name>
<accession>A0A143Y8Z4</accession>
<proteinExistence type="predicted"/>
<reference evidence="1 3" key="1">
    <citation type="submission" date="2016-02" db="EMBL/GenBank/DDBJ databases">
        <authorList>
            <person name="Wen L."/>
            <person name="He K."/>
            <person name="Yang H."/>
        </authorList>
    </citation>
    <scope>NUCLEOTIDE SEQUENCE [LARGE SCALE GENOMIC DNA]</scope>
    <source>
        <strain evidence="1">Trichococcus_R210</strain>
    </source>
</reference>